<organism evidence="1 2">
    <name type="scientific">Apiospora phragmitis</name>
    <dbReference type="NCBI Taxonomy" id="2905665"/>
    <lineage>
        <taxon>Eukaryota</taxon>
        <taxon>Fungi</taxon>
        <taxon>Dikarya</taxon>
        <taxon>Ascomycota</taxon>
        <taxon>Pezizomycotina</taxon>
        <taxon>Sordariomycetes</taxon>
        <taxon>Xylariomycetidae</taxon>
        <taxon>Amphisphaeriales</taxon>
        <taxon>Apiosporaceae</taxon>
        <taxon>Apiospora</taxon>
    </lineage>
</organism>
<dbReference type="GeneID" id="92085538"/>
<proteinExistence type="predicted"/>
<dbReference type="RefSeq" id="XP_066720616.1">
    <property type="nucleotide sequence ID" value="XM_066852475.1"/>
</dbReference>
<evidence type="ECO:0000313" key="2">
    <source>
        <dbReference type="Proteomes" id="UP001480595"/>
    </source>
</evidence>
<dbReference type="EMBL" id="JAQQWL010000002">
    <property type="protein sequence ID" value="KAK8086092.1"/>
    <property type="molecule type" value="Genomic_DNA"/>
</dbReference>
<dbReference type="Proteomes" id="UP001480595">
    <property type="component" value="Unassembled WGS sequence"/>
</dbReference>
<sequence length="85" mass="9512">MSPSTALDTTNWDLEVPDEELHNAVVQKIHLCALRNEFNESEDDQPATSHWVVCLETAPDGCAMFSRWMIETAAGPPPPPLPWPR</sequence>
<comment type="caution">
    <text evidence="1">The sequence shown here is derived from an EMBL/GenBank/DDBJ whole genome shotgun (WGS) entry which is preliminary data.</text>
</comment>
<protein>
    <submittedName>
        <fullName evidence="1">Uncharacterized protein</fullName>
    </submittedName>
</protein>
<accession>A0ABR1WSG6</accession>
<gene>
    <name evidence="1" type="ORF">PG994_001066</name>
</gene>
<evidence type="ECO:0000313" key="1">
    <source>
        <dbReference type="EMBL" id="KAK8086092.1"/>
    </source>
</evidence>
<keyword evidence="2" id="KW-1185">Reference proteome</keyword>
<reference evidence="1 2" key="1">
    <citation type="submission" date="2023-01" db="EMBL/GenBank/DDBJ databases">
        <title>Analysis of 21 Apiospora genomes using comparative genomics revels a genus with tremendous synthesis potential of carbohydrate active enzymes and secondary metabolites.</title>
        <authorList>
            <person name="Sorensen T."/>
        </authorList>
    </citation>
    <scope>NUCLEOTIDE SEQUENCE [LARGE SCALE GENOMIC DNA]</scope>
    <source>
        <strain evidence="1 2">CBS 135458</strain>
    </source>
</reference>
<name>A0ABR1WSG6_9PEZI</name>